<feature type="transmembrane region" description="Helical" evidence="2">
    <location>
        <begin position="6"/>
        <end position="31"/>
    </location>
</feature>
<evidence type="ECO:0008006" key="5">
    <source>
        <dbReference type="Google" id="ProtNLM"/>
    </source>
</evidence>
<dbReference type="RefSeq" id="WP_019424527.1">
    <property type="nucleotide sequence ID" value="NZ_JAJNBZ010000012.1"/>
</dbReference>
<gene>
    <name evidence="3" type="ORF">LQV63_15980</name>
</gene>
<keyword evidence="2" id="KW-0812">Transmembrane</keyword>
<comment type="caution">
    <text evidence="3">The sequence shown here is derived from an EMBL/GenBank/DDBJ whole genome shotgun (WGS) entry which is preliminary data.</text>
</comment>
<keyword evidence="1" id="KW-0175">Coiled coil</keyword>
<accession>A0ABS8YHV2</accession>
<proteinExistence type="predicted"/>
<reference evidence="3 4" key="1">
    <citation type="submission" date="2021-11" db="EMBL/GenBank/DDBJ databases">
        <title>Draft genome sequence of Paenibacillus profundus YoMME, a new Gram-positive bacteria with exoelectrogenic properties.</title>
        <authorList>
            <person name="Hubenova Y."/>
            <person name="Hubenova E."/>
            <person name="Manasiev Y."/>
            <person name="Peykov S."/>
            <person name="Mitov M."/>
        </authorList>
    </citation>
    <scope>NUCLEOTIDE SEQUENCE [LARGE SCALE GENOMIC DNA]</scope>
    <source>
        <strain evidence="3 4">YoMME</strain>
    </source>
</reference>
<feature type="coiled-coil region" evidence="1">
    <location>
        <begin position="33"/>
        <end position="60"/>
    </location>
</feature>
<keyword evidence="2" id="KW-1133">Transmembrane helix</keyword>
<dbReference type="EMBL" id="JAJNBZ010000012">
    <property type="protein sequence ID" value="MCE5170804.1"/>
    <property type="molecule type" value="Genomic_DNA"/>
</dbReference>
<keyword evidence="4" id="KW-1185">Reference proteome</keyword>
<evidence type="ECO:0000256" key="2">
    <source>
        <dbReference type="SAM" id="Phobius"/>
    </source>
</evidence>
<name>A0ABS8YHV2_9BACL</name>
<dbReference type="Proteomes" id="UP001199916">
    <property type="component" value="Unassembled WGS sequence"/>
</dbReference>
<keyword evidence="2" id="KW-0472">Membrane</keyword>
<sequence length="62" mass="7120">MDIVNPAGVIMLLLVWGLVFFLLVAAISYGINRSKLVQKLDELQNEVRQLRSEIQQAKHRDE</sequence>
<evidence type="ECO:0000313" key="3">
    <source>
        <dbReference type="EMBL" id="MCE5170804.1"/>
    </source>
</evidence>
<evidence type="ECO:0000313" key="4">
    <source>
        <dbReference type="Proteomes" id="UP001199916"/>
    </source>
</evidence>
<evidence type="ECO:0000256" key="1">
    <source>
        <dbReference type="SAM" id="Coils"/>
    </source>
</evidence>
<protein>
    <recommendedName>
        <fullName evidence="5">DUF4083 domain-containing protein</fullName>
    </recommendedName>
</protein>
<organism evidence="3 4">
    <name type="scientific">Paenibacillus profundus</name>
    <dbReference type="NCBI Taxonomy" id="1173085"/>
    <lineage>
        <taxon>Bacteria</taxon>
        <taxon>Bacillati</taxon>
        <taxon>Bacillota</taxon>
        <taxon>Bacilli</taxon>
        <taxon>Bacillales</taxon>
        <taxon>Paenibacillaceae</taxon>
        <taxon>Paenibacillus</taxon>
    </lineage>
</organism>